<name>A0ABX6UY68_9PAST</name>
<organism evidence="1 2">
    <name type="scientific">Rodentibacter haemolyticus</name>
    <dbReference type="NCBI Taxonomy" id="2778911"/>
    <lineage>
        <taxon>Bacteria</taxon>
        <taxon>Pseudomonadati</taxon>
        <taxon>Pseudomonadota</taxon>
        <taxon>Gammaproteobacteria</taxon>
        <taxon>Pasteurellales</taxon>
        <taxon>Pasteurellaceae</taxon>
        <taxon>Rodentibacter</taxon>
    </lineage>
</organism>
<dbReference type="Proteomes" id="UP000663069">
    <property type="component" value="Chromosome"/>
</dbReference>
<dbReference type="RefSeq" id="WP_194812622.1">
    <property type="nucleotide sequence ID" value="NZ_CP063056.1"/>
</dbReference>
<accession>A0ABX6UY68</accession>
<gene>
    <name evidence="1" type="ORF">IHV77_02705</name>
</gene>
<protein>
    <recommendedName>
        <fullName evidence="3">GGDEF domain-containing protein</fullName>
    </recommendedName>
</protein>
<evidence type="ECO:0000313" key="2">
    <source>
        <dbReference type="Proteomes" id="UP000663069"/>
    </source>
</evidence>
<keyword evidence="2" id="KW-1185">Reference proteome</keyword>
<dbReference type="EMBL" id="CP063056">
    <property type="protein sequence ID" value="QPB43045.1"/>
    <property type="molecule type" value="Genomic_DNA"/>
</dbReference>
<proteinExistence type="predicted"/>
<evidence type="ECO:0008006" key="3">
    <source>
        <dbReference type="Google" id="ProtNLM"/>
    </source>
</evidence>
<reference evidence="1 2" key="1">
    <citation type="submission" date="2020-10" db="EMBL/GenBank/DDBJ databases">
        <title>Genome Sequencing of Rodentibacter spp. strain DSM111151.</title>
        <authorList>
            <person name="Benga L."/>
            <person name="Lautwein T."/>
        </authorList>
    </citation>
    <scope>NUCLEOTIDE SEQUENCE [LARGE SCALE GENOMIC DNA]</scope>
    <source>
        <strain evidence="1 2">DSM 111151</strain>
    </source>
</reference>
<evidence type="ECO:0000313" key="1">
    <source>
        <dbReference type="EMBL" id="QPB43045.1"/>
    </source>
</evidence>
<sequence length="152" mass="17390">MKFDELNIAQSLELMAQRLDRLERVLGLSADMPVQADIPAQVLPTEGRLLEDNLRELIRILDSAFGVLPAQTRQALIENLNMQLSRHYKSGRIERADKLIDVFHSFLPSVHLQIADELNTIRKSALRERLARLREVSKTHNAVEQTLITDDK</sequence>